<dbReference type="Gene3D" id="3.40.50.450">
    <property type="match status" value="1"/>
</dbReference>
<comment type="catalytic activity">
    <reaction evidence="2">
        <text>9-ribosyl-trans-zeatin 5'-phosphate + H2O = trans-zeatin + D-ribose 5-phosphate</text>
        <dbReference type="Rhea" id="RHEA:48564"/>
        <dbReference type="ChEBI" id="CHEBI:15377"/>
        <dbReference type="ChEBI" id="CHEBI:16522"/>
        <dbReference type="ChEBI" id="CHEBI:78346"/>
        <dbReference type="ChEBI" id="CHEBI:87947"/>
        <dbReference type="EC" id="3.2.2.n1"/>
    </reaction>
</comment>
<dbReference type="NCBIfam" id="TIGR00730">
    <property type="entry name" value="Rossman fold protein, TIGR00730 family"/>
    <property type="match status" value="1"/>
</dbReference>
<keyword evidence="4" id="KW-1185">Reference proteome</keyword>
<dbReference type="GO" id="GO:0005829">
    <property type="term" value="C:cytosol"/>
    <property type="evidence" value="ECO:0007669"/>
    <property type="project" value="TreeGrafter"/>
</dbReference>
<name>A0A239LWH4_9ACTN</name>
<comment type="similarity">
    <text evidence="1 2">Belongs to the LOG family.</text>
</comment>
<dbReference type="EC" id="3.2.2.n1" evidence="2"/>
<organism evidence="3 4">
    <name type="scientific">Actinacidiphila glaucinigra</name>
    <dbReference type="NCBI Taxonomy" id="235986"/>
    <lineage>
        <taxon>Bacteria</taxon>
        <taxon>Bacillati</taxon>
        <taxon>Actinomycetota</taxon>
        <taxon>Actinomycetes</taxon>
        <taxon>Kitasatosporales</taxon>
        <taxon>Streptomycetaceae</taxon>
        <taxon>Actinacidiphila</taxon>
    </lineage>
</organism>
<dbReference type="GO" id="GO:0102682">
    <property type="term" value="F:cytokinin riboside 5'-monophosphate phosphoribohydrolase activity"/>
    <property type="evidence" value="ECO:0007669"/>
    <property type="project" value="RHEA"/>
</dbReference>
<dbReference type="AlphaFoldDB" id="A0A239LWH4"/>
<accession>A0A239LWH4</accession>
<dbReference type="Proteomes" id="UP000198280">
    <property type="component" value="Unassembled WGS sequence"/>
</dbReference>
<proteinExistence type="inferred from homology"/>
<keyword evidence="2" id="KW-0378">Hydrolase</keyword>
<protein>
    <recommendedName>
        <fullName evidence="2">Cytokinin riboside 5'-monophosphate phosphoribohydrolase</fullName>
        <ecNumber evidence="2">3.2.2.n1</ecNumber>
    </recommendedName>
</protein>
<evidence type="ECO:0000256" key="1">
    <source>
        <dbReference type="ARBA" id="ARBA00006763"/>
    </source>
</evidence>
<reference evidence="3 4" key="1">
    <citation type="submission" date="2017-06" db="EMBL/GenBank/DDBJ databases">
        <authorList>
            <person name="Kim H.J."/>
            <person name="Triplett B.A."/>
        </authorList>
    </citation>
    <scope>NUCLEOTIDE SEQUENCE [LARGE SCALE GENOMIC DNA]</scope>
    <source>
        <strain evidence="3 4">CGMCC 4.1858</strain>
    </source>
</reference>
<dbReference type="PANTHER" id="PTHR31223:SF70">
    <property type="entry name" value="LOG FAMILY PROTEIN YJL055W"/>
    <property type="match status" value="1"/>
</dbReference>
<dbReference type="RefSeq" id="WP_220093340.1">
    <property type="nucleotide sequence ID" value="NZ_FZOF01000021.1"/>
</dbReference>
<gene>
    <name evidence="3" type="ORF">SAMN05216252_12193</name>
</gene>
<keyword evidence="2" id="KW-0203">Cytokinin biosynthesis</keyword>
<evidence type="ECO:0000313" key="3">
    <source>
        <dbReference type="EMBL" id="SNT34059.1"/>
    </source>
</evidence>
<sequence length="207" mass="21694">MRDLTTIASAAVAARPADRPRRFAVFCGSSYGRHPLHGQVARNTGRLLAAAGIDIVYGGARIGLMGAVADAALSSGGRVTGVIPEALNLAGVVHRGLTSLEVVADMHARKARVLQLAGAILVLPGGLGTLEEVAEVWSWAQLGLHQVPIALLNTAGFYDHLMEFLRAAAHSGFLSDADLDRVMVDTDPARLMTDVLARLAAAEVSAW</sequence>
<dbReference type="EMBL" id="FZOF01000021">
    <property type="protein sequence ID" value="SNT34059.1"/>
    <property type="molecule type" value="Genomic_DNA"/>
</dbReference>
<dbReference type="InterPro" id="IPR031100">
    <property type="entry name" value="LOG_fam"/>
</dbReference>
<comment type="catalytic activity">
    <reaction evidence="2">
        <text>N(6)-(dimethylallyl)adenosine 5'-phosphate + H2O = N(6)-dimethylallyladenine + D-ribose 5-phosphate</text>
        <dbReference type="Rhea" id="RHEA:48560"/>
        <dbReference type="ChEBI" id="CHEBI:15377"/>
        <dbReference type="ChEBI" id="CHEBI:17660"/>
        <dbReference type="ChEBI" id="CHEBI:57526"/>
        <dbReference type="ChEBI" id="CHEBI:78346"/>
        <dbReference type="EC" id="3.2.2.n1"/>
    </reaction>
</comment>
<dbReference type="PANTHER" id="PTHR31223">
    <property type="entry name" value="LOG FAMILY PROTEIN YJL055W"/>
    <property type="match status" value="1"/>
</dbReference>
<evidence type="ECO:0000256" key="2">
    <source>
        <dbReference type="RuleBase" id="RU363015"/>
    </source>
</evidence>
<dbReference type="GO" id="GO:0009691">
    <property type="term" value="P:cytokinin biosynthetic process"/>
    <property type="evidence" value="ECO:0007669"/>
    <property type="project" value="UniProtKB-UniRule"/>
</dbReference>
<evidence type="ECO:0000313" key="4">
    <source>
        <dbReference type="Proteomes" id="UP000198280"/>
    </source>
</evidence>
<dbReference type="Pfam" id="PF03641">
    <property type="entry name" value="Lysine_decarbox"/>
    <property type="match status" value="1"/>
</dbReference>
<dbReference type="InterPro" id="IPR005269">
    <property type="entry name" value="LOG"/>
</dbReference>
<dbReference type="SUPFAM" id="SSF102405">
    <property type="entry name" value="MCP/YpsA-like"/>
    <property type="match status" value="1"/>
</dbReference>